<protein>
    <submittedName>
        <fullName evidence="1">Uncharacterized protein</fullName>
    </submittedName>
</protein>
<gene>
    <name evidence="1" type="ORF">HB980_05960</name>
</gene>
<organism evidence="1 2">
    <name type="scientific">Yersinia massiliensis</name>
    <dbReference type="NCBI Taxonomy" id="419257"/>
    <lineage>
        <taxon>Bacteria</taxon>
        <taxon>Pseudomonadati</taxon>
        <taxon>Pseudomonadota</taxon>
        <taxon>Gammaproteobacteria</taxon>
        <taxon>Enterobacterales</taxon>
        <taxon>Yersiniaceae</taxon>
        <taxon>Yersinia</taxon>
    </lineage>
</organism>
<sequence length="53" mass="5895">MKMNAEETLECLTALLDLLTLCDENTSIETIQNASFLGLVLVARLKEQKTNNP</sequence>
<proteinExistence type="predicted"/>
<evidence type="ECO:0000313" key="1">
    <source>
        <dbReference type="EMBL" id="NIL26095.1"/>
    </source>
</evidence>
<comment type="caution">
    <text evidence="1">The sequence shown here is derived from an EMBL/GenBank/DDBJ whole genome shotgun (WGS) entry which is preliminary data.</text>
</comment>
<name>A0AA91BAA3_9GAMM</name>
<dbReference type="AlphaFoldDB" id="A0AA91BAA3"/>
<accession>A0AA91BAA3</accession>
<evidence type="ECO:0000313" key="2">
    <source>
        <dbReference type="Proteomes" id="UP000698240"/>
    </source>
</evidence>
<dbReference type="EMBL" id="JAASAN010000002">
    <property type="protein sequence ID" value="NIL26095.1"/>
    <property type="molecule type" value="Genomic_DNA"/>
</dbReference>
<dbReference type="Proteomes" id="UP000698240">
    <property type="component" value="Unassembled WGS sequence"/>
</dbReference>
<dbReference type="RefSeq" id="WP_167311246.1">
    <property type="nucleotide sequence ID" value="NZ_CP110790.1"/>
</dbReference>
<reference evidence="1" key="1">
    <citation type="submission" date="2020-03" db="EMBL/GenBank/DDBJ databases">
        <authorList>
            <person name="Kislichkina A."/>
            <person name="Dentovskaya S."/>
            <person name="Shaikhutdinov R."/>
            <person name="Ivanov S."/>
            <person name="Sizova A."/>
            <person name="Solomentsev V."/>
            <person name="Bogun A."/>
        </authorList>
    </citation>
    <scope>NUCLEOTIDE SEQUENCE</scope>
    <source>
        <strain evidence="1">SCPM-O-B-8025</strain>
    </source>
</reference>